<dbReference type="AlphaFoldDB" id="A0A0A9FWR4"/>
<sequence>MKPYPSVLWHFMAVLDSTCCYRIVQTGFGISALLQSFTSLHPLFSQNCEILKCCYFLGLPNWSC</sequence>
<organism evidence="1">
    <name type="scientific">Arundo donax</name>
    <name type="common">Giant reed</name>
    <name type="synonym">Donax arundinaceus</name>
    <dbReference type="NCBI Taxonomy" id="35708"/>
    <lineage>
        <taxon>Eukaryota</taxon>
        <taxon>Viridiplantae</taxon>
        <taxon>Streptophyta</taxon>
        <taxon>Embryophyta</taxon>
        <taxon>Tracheophyta</taxon>
        <taxon>Spermatophyta</taxon>
        <taxon>Magnoliopsida</taxon>
        <taxon>Liliopsida</taxon>
        <taxon>Poales</taxon>
        <taxon>Poaceae</taxon>
        <taxon>PACMAD clade</taxon>
        <taxon>Arundinoideae</taxon>
        <taxon>Arundineae</taxon>
        <taxon>Arundo</taxon>
    </lineage>
</organism>
<name>A0A0A9FWR4_ARUDO</name>
<reference evidence="1" key="2">
    <citation type="journal article" date="2015" name="Data Brief">
        <title>Shoot transcriptome of the giant reed, Arundo donax.</title>
        <authorList>
            <person name="Barrero R.A."/>
            <person name="Guerrero F.D."/>
            <person name="Moolhuijzen P."/>
            <person name="Goolsby J.A."/>
            <person name="Tidwell J."/>
            <person name="Bellgard S.E."/>
            <person name="Bellgard M.I."/>
        </authorList>
    </citation>
    <scope>NUCLEOTIDE SEQUENCE</scope>
    <source>
        <tissue evidence="1">Shoot tissue taken approximately 20 cm above the soil surface</tissue>
    </source>
</reference>
<protein>
    <submittedName>
        <fullName evidence="1">Uncharacterized protein</fullName>
    </submittedName>
</protein>
<proteinExistence type="predicted"/>
<dbReference type="EMBL" id="GBRH01182257">
    <property type="protein sequence ID" value="JAE15639.1"/>
    <property type="molecule type" value="Transcribed_RNA"/>
</dbReference>
<reference evidence="1" key="1">
    <citation type="submission" date="2014-09" db="EMBL/GenBank/DDBJ databases">
        <authorList>
            <person name="Magalhaes I.L.F."/>
            <person name="Oliveira U."/>
            <person name="Santos F.R."/>
            <person name="Vidigal T.H.D.A."/>
            <person name="Brescovit A.D."/>
            <person name="Santos A.J."/>
        </authorList>
    </citation>
    <scope>NUCLEOTIDE SEQUENCE</scope>
    <source>
        <tissue evidence="1">Shoot tissue taken approximately 20 cm above the soil surface</tissue>
    </source>
</reference>
<evidence type="ECO:0000313" key="1">
    <source>
        <dbReference type="EMBL" id="JAE15639.1"/>
    </source>
</evidence>
<accession>A0A0A9FWR4</accession>